<evidence type="ECO:0000256" key="2">
    <source>
        <dbReference type="ARBA" id="ARBA00022692"/>
    </source>
</evidence>
<evidence type="ECO:0000256" key="6">
    <source>
        <dbReference type="SAM" id="Phobius"/>
    </source>
</evidence>
<organism evidence="7 8">
    <name type="scientific">Campylobacter gastrosuis</name>
    <dbReference type="NCBI Taxonomy" id="2974576"/>
    <lineage>
        <taxon>Bacteria</taxon>
        <taxon>Pseudomonadati</taxon>
        <taxon>Campylobacterota</taxon>
        <taxon>Epsilonproteobacteria</taxon>
        <taxon>Campylobacterales</taxon>
        <taxon>Campylobacteraceae</taxon>
        <taxon>Campylobacter</taxon>
    </lineage>
</organism>
<dbReference type="Pfam" id="PF01098">
    <property type="entry name" value="FTSW_RODA_SPOVE"/>
    <property type="match status" value="1"/>
</dbReference>
<feature type="transmembrane region" description="Helical" evidence="6">
    <location>
        <begin position="331"/>
        <end position="353"/>
    </location>
</feature>
<comment type="subcellular location">
    <subcellularLocation>
        <location evidence="1">Membrane</location>
        <topology evidence="1">Multi-pass membrane protein</topology>
    </subcellularLocation>
</comment>
<feature type="transmembrane region" description="Helical" evidence="6">
    <location>
        <begin position="66"/>
        <end position="88"/>
    </location>
</feature>
<evidence type="ECO:0000313" key="7">
    <source>
        <dbReference type="EMBL" id="MDL0088426.1"/>
    </source>
</evidence>
<evidence type="ECO:0000256" key="5">
    <source>
        <dbReference type="ARBA" id="ARBA00023136"/>
    </source>
</evidence>
<dbReference type="EMBL" id="JANURM010000002">
    <property type="protein sequence ID" value="MDL0088426.1"/>
    <property type="molecule type" value="Genomic_DNA"/>
</dbReference>
<feature type="transmembrane region" description="Helical" evidence="6">
    <location>
        <begin position="12"/>
        <end position="31"/>
    </location>
</feature>
<feature type="transmembrane region" description="Helical" evidence="6">
    <location>
        <begin position="181"/>
        <end position="197"/>
    </location>
</feature>
<reference evidence="7" key="2">
    <citation type="journal article" date="2023" name="Microorganisms">
        <title>Isolation and Genomic Characteristics of Cat-Borne Campylobacter felis sp. nov. and Sheep-Borne Campylobacter ovis sp. nov.</title>
        <authorList>
            <person name="Wang H."/>
            <person name="Li Y."/>
            <person name="Gu Y."/>
            <person name="Zhou G."/>
            <person name="Chen X."/>
            <person name="Zhang X."/>
            <person name="Shao Z."/>
            <person name="Zhang J."/>
            <person name="Zhang M."/>
        </authorList>
    </citation>
    <scope>NUCLEOTIDE SEQUENCE</scope>
    <source>
        <strain evidence="7">PS10</strain>
    </source>
</reference>
<feature type="transmembrane region" description="Helical" evidence="6">
    <location>
        <begin position="43"/>
        <end position="59"/>
    </location>
</feature>
<dbReference type="PANTHER" id="PTHR30474:SF1">
    <property type="entry name" value="PEPTIDOGLYCAN GLYCOSYLTRANSFERASE MRDB"/>
    <property type="match status" value="1"/>
</dbReference>
<dbReference type="RefSeq" id="WP_284937074.1">
    <property type="nucleotide sequence ID" value="NZ_JANURM010000002.1"/>
</dbReference>
<evidence type="ECO:0000256" key="1">
    <source>
        <dbReference type="ARBA" id="ARBA00004141"/>
    </source>
</evidence>
<dbReference type="PANTHER" id="PTHR30474">
    <property type="entry name" value="CELL CYCLE PROTEIN"/>
    <property type="match status" value="1"/>
</dbReference>
<protein>
    <submittedName>
        <fullName evidence="7">Rod shape-determining protein RodA</fullName>
    </submittedName>
</protein>
<feature type="transmembrane region" description="Helical" evidence="6">
    <location>
        <begin position="158"/>
        <end position="176"/>
    </location>
</feature>
<dbReference type="InterPro" id="IPR001182">
    <property type="entry name" value="FtsW/RodA"/>
</dbReference>
<proteinExistence type="predicted"/>
<keyword evidence="4 6" id="KW-1133">Transmembrane helix</keyword>
<accession>A0ABT7HND5</accession>
<keyword evidence="5 6" id="KW-0472">Membrane</keyword>
<evidence type="ECO:0000256" key="3">
    <source>
        <dbReference type="ARBA" id="ARBA00022960"/>
    </source>
</evidence>
<gene>
    <name evidence="7" type="ORF">NYG85_03415</name>
</gene>
<evidence type="ECO:0000313" key="8">
    <source>
        <dbReference type="Proteomes" id="UP001173801"/>
    </source>
</evidence>
<evidence type="ECO:0000256" key="4">
    <source>
        <dbReference type="ARBA" id="ARBA00022989"/>
    </source>
</evidence>
<dbReference type="Proteomes" id="UP001173801">
    <property type="component" value="Unassembled WGS sequence"/>
</dbReference>
<keyword evidence="8" id="KW-1185">Reference proteome</keyword>
<feature type="transmembrane region" description="Helical" evidence="6">
    <location>
        <begin position="264"/>
        <end position="290"/>
    </location>
</feature>
<comment type="caution">
    <text evidence="7">The sequence shown here is derived from an EMBL/GenBank/DDBJ whole genome shotgun (WGS) entry which is preliminary data.</text>
</comment>
<keyword evidence="2 6" id="KW-0812">Transmembrane</keyword>
<keyword evidence="3" id="KW-0133">Cell shape</keyword>
<name>A0ABT7HND5_9BACT</name>
<sequence>MIRLDRRILTHFDFFQIFLIVPIIAFSYILISEANEILASKQSVYFGIGFACFCLFFLLPIRRILWFIPALYWINIVLLLSVEFFGISKLGAKRWLDIPFVHFTLQPSEIMKPAFLLMLAYLIKKNPPGEDGYSLKQFLHLSFYILLPFFLIAKEPDLGTALILLLVGYAVLFVIGVNKKIWISIALAIGICAPILYENLHDYQKKRIHDFLSEKPSYHVRQSIIAIGNGGLKGKSRDEATQTHFKFLPIATSDFIFAYTSERFGFYGAVGLLCFYGALIIHLLSLNYILKNDYFAQVMTTGIATMIFIYVGVNISMTIGFAPVVGVPLPFFSYGGSSFVTFMVLFGMLQNLLTFRYDFAGKFLKIQR</sequence>
<feature type="transmembrane region" description="Helical" evidence="6">
    <location>
        <begin position="302"/>
        <end position="325"/>
    </location>
</feature>
<reference evidence="7" key="1">
    <citation type="submission" date="2022-08" db="EMBL/GenBank/DDBJ databases">
        <authorList>
            <person name="Wang H."/>
        </authorList>
    </citation>
    <scope>NUCLEOTIDE SEQUENCE</scope>
    <source>
        <strain evidence="7">PS10</strain>
    </source>
</reference>
<feature type="transmembrane region" description="Helical" evidence="6">
    <location>
        <begin position="135"/>
        <end position="152"/>
    </location>
</feature>
<feature type="transmembrane region" description="Helical" evidence="6">
    <location>
        <begin position="100"/>
        <end position="123"/>
    </location>
</feature>